<evidence type="ECO:0000313" key="2">
    <source>
        <dbReference type="EMBL" id="EDX16812.1"/>
    </source>
</evidence>
<keyword evidence="3" id="KW-1185">Reference proteome</keyword>
<feature type="compositionally biased region" description="Low complexity" evidence="1">
    <location>
        <begin position="1"/>
        <end position="16"/>
    </location>
</feature>
<name>B4R2L2_DROSI</name>
<evidence type="ECO:0000256" key="1">
    <source>
        <dbReference type="SAM" id="MobiDB-lite"/>
    </source>
</evidence>
<evidence type="ECO:0000313" key="3">
    <source>
        <dbReference type="Proteomes" id="UP000000304"/>
    </source>
</evidence>
<proteinExistence type="predicted"/>
<feature type="region of interest" description="Disordered" evidence="1">
    <location>
        <begin position="1"/>
        <end position="22"/>
    </location>
</feature>
<dbReference type="HOGENOM" id="CLU_1808232_0_0_1"/>
<sequence>MRNESAVAAGAAAAGGNSSQRKMRFPTAGSRFLCSLHCQSRKSGSGSVPDAAAPNGPKVVLSLRNNLAHEGTHLHSPFYDGGRVDGCMGTWLDVQMAKWIAGGMRPMRLMRHQWPCTGWSLQPPSQPRQRAVWGAGNATKTKR</sequence>
<dbReference type="Proteomes" id="UP000000304">
    <property type="component" value="Chromosome X"/>
</dbReference>
<dbReference type="EMBL" id="CM000366">
    <property type="protein sequence ID" value="EDX16812.1"/>
    <property type="molecule type" value="Genomic_DNA"/>
</dbReference>
<reference evidence="2 3" key="1">
    <citation type="journal article" date="2007" name="Nature">
        <title>Evolution of genes and genomes on the Drosophila phylogeny.</title>
        <authorList>
            <consortium name="Drosophila 12 Genomes Consortium"/>
            <person name="Clark A.G."/>
            <person name="Eisen M.B."/>
            <person name="Smith D.R."/>
            <person name="Bergman C.M."/>
            <person name="Oliver B."/>
            <person name="Markow T.A."/>
            <person name="Kaufman T.C."/>
            <person name="Kellis M."/>
            <person name="Gelbart W."/>
            <person name="Iyer V.N."/>
            <person name="Pollard D.A."/>
            <person name="Sackton T.B."/>
            <person name="Larracuente A.M."/>
            <person name="Singh N.D."/>
            <person name="Abad J.P."/>
            <person name="Abt D.N."/>
            <person name="Adryan B."/>
            <person name="Aguade M."/>
            <person name="Akashi H."/>
            <person name="Anderson W.W."/>
            <person name="Aquadro C.F."/>
            <person name="Ardell D.H."/>
            <person name="Arguello R."/>
            <person name="Artieri C.G."/>
            <person name="Barbash D.A."/>
            <person name="Barker D."/>
            <person name="Barsanti P."/>
            <person name="Batterham P."/>
            <person name="Batzoglou S."/>
            <person name="Begun D."/>
            <person name="Bhutkar A."/>
            <person name="Blanco E."/>
            <person name="Bosak S.A."/>
            <person name="Bradley R.K."/>
            <person name="Brand A.D."/>
            <person name="Brent M.R."/>
            <person name="Brooks A.N."/>
            <person name="Brown R.H."/>
            <person name="Butlin R.K."/>
            <person name="Caggese C."/>
            <person name="Calvi B.R."/>
            <person name="Bernardo de Carvalho A."/>
            <person name="Caspi A."/>
            <person name="Castrezana S."/>
            <person name="Celniker S.E."/>
            <person name="Chang J.L."/>
            <person name="Chapple C."/>
            <person name="Chatterji S."/>
            <person name="Chinwalla A."/>
            <person name="Civetta A."/>
            <person name="Clifton S.W."/>
            <person name="Comeron J.M."/>
            <person name="Costello J.C."/>
            <person name="Coyne J.A."/>
            <person name="Daub J."/>
            <person name="David R.G."/>
            <person name="Delcher A.L."/>
            <person name="Delehaunty K."/>
            <person name="Do C.B."/>
            <person name="Ebling H."/>
            <person name="Edwards K."/>
            <person name="Eickbush T."/>
            <person name="Evans J.D."/>
            <person name="Filipski A."/>
            <person name="Findeiss S."/>
            <person name="Freyhult E."/>
            <person name="Fulton L."/>
            <person name="Fulton R."/>
            <person name="Garcia A.C."/>
            <person name="Gardiner A."/>
            <person name="Garfield D.A."/>
            <person name="Garvin B.E."/>
            <person name="Gibson G."/>
            <person name="Gilbert D."/>
            <person name="Gnerre S."/>
            <person name="Godfrey J."/>
            <person name="Good R."/>
            <person name="Gotea V."/>
            <person name="Gravely B."/>
            <person name="Greenberg A.J."/>
            <person name="Griffiths-Jones S."/>
            <person name="Gross S."/>
            <person name="Guigo R."/>
            <person name="Gustafson E.A."/>
            <person name="Haerty W."/>
            <person name="Hahn M.W."/>
            <person name="Halligan D.L."/>
            <person name="Halpern A.L."/>
            <person name="Halter G.M."/>
            <person name="Han M.V."/>
            <person name="Heger A."/>
            <person name="Hillier L."/>
            <person name="Hinrichs A.S."/>
            <person name="Holmes I."/>
            <person name="Hoskins R.A."/>
            <person name="Hubisz M.J."/>
            <person name="Hultmark D."/>
            <person name="Huntley M.A."/>
            <person name="Jaffe D.B."/>
            <person name="Jagadeeshan S."/>
            <person name="Jeck W.R."/>
            <person name="Johnson J."/>
            <person name="Jones C.D."/>
            <person name="Jordan W.C."/>
            <person name="Karpen G.H."/>
            <person name="Kataoka E."/>
            <person name="Keightley P.D."/>
            <person name="Kheradpour P."/>
            <person name="Kirkness E.F."/>
            <person name="Koerich L.B."/>
            <person name="Kristiansen K."/>
            <person name="Kudrna D."/>
            <person name="Kulathinal R.J."/>
            <person name="Kumar S."/>
            <person name="Kwok R."/>
            <person name="Lander E."/>
            <person name="Langley C.H."/>
            <person name="Lapoint R."/>
            <person name="Lazzaro B.P."/>
            <person name="Lee S.J."/>
            <person name="Levesque L."/>
            <person name="Li R."/>
            <person name="Lin C.F."/>
            <person name="Lin M.F."/>
            <person name="Lindblad-Toh K."/>
            <person name="Llopart A."/>
            <person name="Long M."/>
            <person name="Low L."/>
            <person name="Lozovsky E."/>
            <person name="Lu J."/>
            <person name="Luo M."/>
            <person name="Machado C.A."/>
            <person name="Makalowski W."/>
            <person name="Marzo M."/>
            <person name="Matsuda M."/>
            <person name="Matzkin L."/>
            <person name="McAllister B."/>
            <person name="McBride C.S."/>
            <person name="McKernan B."/>
            <person name="McKernan K."/>
            <person name="Mendez-Lago M."/>
            <person name="Minx P."/>
            <person name="Mollenhauer M.U."/>
            <person name="Montooth K."/>
            <person name="Mount S.M."/>
            <person name="Mu X."/>
            <person name="Myers E."/>
            <person name="Negre B."/>
            <person name="Newfeld S."/>
            <person name="Nielsen R."/>
            <person name="Noor M.A."/>
            <person name="O'Grady P."/>
            <person name="Pachter L."/>
            <person name="Papaceit M."/>
            <person name="Parisi M.J."/>
            <person name="Parisi M."/>
            <person name="Parts L."/>
            <person name="Pedersen J.S."/>
            <person name="Pesole G."/>
            <person name="Phillippy A.M."/>
            <person name="Ponting C.P."/>
            <person name="Pop M."/>
            <person name="Porcelli D."/>
            <person name="Powell J.R."/>
            <person name="Prohaska S."/>
            <person name="Pruitt K."/>
            <person name="Puig M."/>
            <person name="Quesneville H."/>
            <person name="Ram K.R."/>
            <person name="Rand D."/>
            <person name="Rasmussen M.D."/>
            <person name="Reed L.K."/>
            <person name="Reenan R."/>
            <person name="Reily A."/>
            <person name="Remington K.A."/>
            <person name="Rieger T.T."/>
            <person name="Ritchie M.G."/>
            <person name="Robin C."/>
            <person name="Rogers Y.H."/>
            <person name="Rohde C."/>
            <person name="Rozas J."/>
            <person name="Rubenfield M.J."/>
            <person name="Ruiz A."/>
            <person name="Russo S."/>
            <person name="Salzberg S.L."/>
            <person name="Sanchez-Gracia A."/>
            <person name="Saranga D.J."/>
            <person name="Sato H."/>
            <person name="Schaeffer S.W."/>
            <person name="Schatz M.C."/>
            <person name="Schlenke T."/>
            <person name="Schwartz R."/>
            <person name="Segarra C."/>
            <person name="Singh R.S."/>
            <person name="Sirot L."/>
            <person name="Sirota M."/>
            <person name="Sisneros N.B."/>
            <person name="Smith C.D."/>
            <person name="Smith T.F."/>
            <person name="Spieth J."/>
            <person name="Stage D.E."/>
            <person name="Stark A."/>
            <person name="Stephan W."/>
            <person name="Strausberg R.L."/>
            <person name="Strempel S."/>
            <person name="Sturgill D."/>
            <person name="Sutton G."/>
            <person name="Sutton G.G."/>
            <person name="Tao W."/>
            <person name="Teichmann S."/>
            <person name="Tobari Y.N."/>
            <person name="Tomimura Y."/>
            <person name="Tsolas J.M."/>
            <person name="Valente V.L."/>
            <person name="Venter E."/>
            <person name="Venter J.C."/>
            <person name="Vicario S."/>
            <person name="Vieira F.G."/>
            <person name="Vilella A.J."/>
            <person name="Villasante A."/>
            <person name="Walenz B."/>
            <person name="Wang J."/>
            <person name="Wasserman M."/>
            <person name="Watts T."/>
            <person name="Wilson D."/>
            <person name="Wilson R.K."/>
            <person name="Wing R.A."/>
            <person name="Wolfner M.F."/>
            <person name="Wong A."/>
            <person name="Wong G.K."/>
            <person name="Wu C.I."/>
            <person name="Wu G."/>
            <person name="Yamamoto D."/>
            <person name="Yang H.P."/>
            <person name="Yang S.P."/>
            <person name="Yorke J.A."/>
            <person name="Yoshida K."/>
            <person name="Zdobnov E."/>
            <person name="Zhang P."/>
            <person name="Zhang Y."/>
            <person name="Zimin A.V."/>
            <person name="Baldwin J."/>
            <person name="Abdouelleil A."/>
            <person name="Abdulkadir J."/>
            <person name="Abebe A."/>
            <person name="Abera B."/>
            <person name="Abreu J."/>
            <person name="Acer S.C."/>
            <person name="Aftuck L."/>
            <person name="Alexander A."/>
            <person name="An P."/>
            <person name="Anderson E."/>
            <person name="Anderson S."/>
            <person name="Arachi H."/>
            <person name="Azer M."/>
            <person name="Bachantsang P."/>
            <person name="Barry A."/>
            <person name="Bayul T."/>
            <person name="Berlin A."/>
            <person name="Bessette D."/>
            <person name="Bloom T."/>
            <person name="Blye J."/>
            <person name="Boguslavskiy L."/>
            <person name="Bonnet C."/>
            <person name="Boukhgalter B."/>
            <person name="Bourzgui I."/>
            <person name="Brown A."/>
            <person name="Cahill P."/>
            <person name="Channer S."/>
            <person name="Cheshatsang Y."/>
            <person name="Chuda L."/>
            <person name="Citroen M."/>
            <person name="Collymore A."/>
            <person name="Cooke P."/>
            <person name="Costello M."/>
            <person name="D'Aco K."/>
            <person name="Daza R."/>
            <person name="De Haan G."/>
            <person name="DeGray S."/>
            <person name="DeMaso C."/>
            <person name="Dhargay N."/>
            <person name="Dooley K."/>
            <person name="Dooley E."/>
            <person name="Doricent M."/>
            <person name="Dorje P."/>
            <person name="Dorjee K."/>
            <person name="Dupes A."/>
            <person name="Elong R."/>
            <person name="Falk J."/>
            <person name="Farina A."/>
            <person name="Faro S."/>
            <person name="Ferguson D."/>
            <person name="Fisher S."/>
            <person name="Foley C.D."/>
            <person name="Franke A."/>
            <person name="Friedrich D."/>
            <person name="Gadbois L."/>
            <person name="Gearin G."/>
            <person name="Gearin C.R."/>
            <person name="Giannoukos G."/>
            <person name="Goode T."/>
            <person name="Graham J."/>
            <person name="Grandbois E."/>
            <person name="Grewal S."/>
            <person name="Gyaltsen K."/>
            <person name="Hafez N."/>
            <person name="Hagos B."/>
            <person name="Hall J."/>
            <person name="Henson C."/>
            <person name="Hollinger A."/>
            <person name="Honan T."/>
            <person name="Huard M.D."/>
            <person name="Hughes L."/>
            <person name="Hurhula B."/>
            <person name="Husby M.E."/>
            <person name="Kamat A."/>
            <person name="Kanga B."/>
            <person name="Kashin S."/>
            <person name="Khazanovich D."/>
            <person name="Kisner P."/>
            <person name="Lance K."/>
            <person name="Lara M."/>
            <person name="Lee W."/>
            <person name="Lennon N."/>
            <person name="Letendre F."/>
            <person name="LeVine R."/>
            <person name="Lipovsky A."/>
            <person name="Liu X."/>
            <person name="Liu J."/>
            <person name="Liu S."/>
            <person name="Lokyitsang T."/>
            <person name="Lokyitsang Y."/>
            <person name="Lubonja R."/>
            <person name="Lui A."/>
            <person name="MacDonald P."/>
            <person name="Magnisalis V."/>
            <person name="Maru K."/>
            <person name="Matthews C."/>
            <person name="McCusker W."/>
            <person name="McDonough S."/>
            <person name="Mehta T."/>
            <person name="Meldrim J."/>
            <person name="Meneus L."/>
            <person name="Mihai O."/>
            <person name="Mihalev A."/>
            <person name="Mihova T."/>
            <person name="Mittelman R."/>
            <person name="Mlenga V."/>
            <person name="Montmayeur A."/>
            <person name="Mulrain L."/>
            <person name="Navidi A."/>
            <person name="Naylor J."/>
            <person name="Negash T."/>
            <person name="Nguyen T."/>
            <person name="Nguyen N."/>
            <person name="Nicol R."/>
            <person name="Norbu C."/>
            <person name="Norbu N."/>
            <person name="Novod N."/>
            <person name="O'Neill B."/>
            <person name="Osman S."/>
            <person name="Markiewicz E."/>
            <person name="Oyono O.L."/>
            <person name="Patti C."/>
            <person name="Phunkhang P."/>
            <person name="Pierre F."/>
            <person name="Priest M."/>
            <person name="Raghuraman S."/>
            <person name="Rege F."/>
            <person name="Reyes R."/>
            <person name="Rise C."/>
            <person name="Rogov P."/>
            <person name="Ross K."/>
            <person name="Ryan E."/>
            <person name="Settipalli S."/>
            <person name="Shea T."/>
            <person name="Sherpa N."/>
            <person name="Shi L."/>
            <person name="Shih D."/>
            <person name="Sparrow T."/>
            <person name="Spaulding J."/>
            <person name="Stalker J."/>
            <person name="Stange-Thomann N."/>
            <person name="Stavropoulos S."/>
            <person name="Stone C."/>
            <person name="Strader C."/>
            <person name="Tesfaye S."/>
            <person name="Thomson T."/>
            <person name="Thoulutsang Y."/>
            <person name="Thoulutsang D."/>
            <person name="Topham K."/>
            <person name="Topping I."/>
            <person name="Tsamla T."/>
            <person name="Vassiliev H."/>
            <person name="Vo A."/>
            <person name="Wangchuk T."/>
            <person name="Wangdi T."/>
            <person name="Weiand M."/>
            <person name="Wilkinson J."/>
            <person name="Wilson A."/>
            <person name="Yadav S."/>
            <person name="Young G."/>
            <person name="Yu Q."/>
            <person name="Zembek L."/>
            <person name="Zhong D."/>
            <person name="Zimmer A."/>
            <person name="Zwirko Z."/>
            <person name="Jaffe D.B."/>
            <person name="Alvarez P."/>
            <person name="Brockman W."/>
            <person name="Butler J."/>
            <person name="Chin C."/>
            <person name="Gnerre S."/>
            <person name="Grabherr M."/>
            <person name="Kleber M."/>
            <person name="Mauceli E."/>
            <person name="MacCallum I."/>
        </authorList>
    </citation>
    <scope>NUCLEOTIDE SEQUENCE [LARGE SCALE GENOMIC DNA]</scope>
    <source>
        <strain evidence="3">white501</strain>
    </source>
</reference>
<feature type="region of interest" description="Disordered" evidence="1">
    <location>
        <begin position="123"/>
        <end position="143"/>
    </location>
</feature>
<protein>
    <submittedName>
        <fullName evidence="2">GD16442</fullName>
    </submittedName>
</protein>
<dbReference type="AlphaFoldDB" id="B4R2L2"/>
<organism evidence="2 3">
    <name type="scientific">Drosophila simulans</name>
    <name type="common">Fruit fly</name>
    <dbReference type="NCBI Taxonomy" id="7240"/>
    <lineage>
        <taxon>Eukaryota</taxon>
        <taxon>Metazoa</taxon>
        <taxon>Ecdysozoa</taxon>
        <taxon>Arthropoda</taxon>
        <taxon>Hexapoda</taxon>
        <taxon>Insecta</taxon>
        <taxon>Pterygota</taxon>
        <taxon>Neoptera</taxon>
        <taxon>Endopterygota</taxon>
        <taxon>Diptera</taxon>
        <taxon>Brachycera</taxon>
        <taxon>Muscomorpha</taxon>
        <taxon>Ephydroidea</taxon>
        <taxon>Drosophilidae</taxon>
        <taxon>Drosophila</taxon>
        <taxon>Sophophora</taxon>
    </lineage>
</organism>
<gene>
    <name evidence="2" type="primary">Dsim\GD16442</name>
    <name evidence="2" type="ORF">Dsim_GD16442</name>
</gene>
<accession>B4R2L2</accession>